<evidence type="ECO:0000313" key="2">
    <source>
        <dbReference type="Proteomes" id="UP000886595"/>
    </source>
</evidence>
<reference evidence="1 2" key="1">
    <citation type="submission" date="2020-02" db="EMBL/GenBank/DDBJ databases">
        <authorList>
            <person name="Ma Q."/>
            <person name="Huang Y."/>
            <person name="Song X."/>
            <person name="Pei D."/>
        </authorList>
    </citation>
    <scope>NUCLEOTIDE SEQUENCE [LARGE SCALE GENOMIC DNA]</scope>
    <source>
        <strain evidence="1">Sxm20200214</strain>
        <tissue evidence="1">Leaf</tissue>
    </source>
</reference>
<dbReference type="EMBL" id="JAAMPC010001613">
    <property type="protein sequence ID" value="KAG2238672.1"/>
    <property type="molecule type" value="Genomic_DNA"/>
</dbReference>
<accession>A0A8X7NT93</accession>
<comment type="caution">
    <text evidence="1">The sequence shown here is derived from an EMBL/GenBank/DDBJ whole genome shotgun (WGS) entry which is preliminary data.</text>
</comment>
<dbReference type="AlphaFoldDB" id="A0A8X7NT93"/>
<dbReference type="OrthoDB" id="185373at2759"/>
<dbReference type="Pfam" id="PF20431">
    <property type="entry name" value="E_motif"/>
    <property type="match status" value="1"/>
</dbReference>
<proteinExistence type="predicted"/>
<dbReference type="Proteomes" id="UP000886595">
    <property type="component" value="Unassembled WGS sequence"/>
</dbReference>
<gene>
    <name evidence="1" type="ORF">Bca52824_092066</name>
</gene>
<dbReference type="InterPro" id="IPR046848">
    <property type="entry name" value="E_motif"/>
</dbReference>
<organism evidence="1 2">
    <name type="scientific">Brassica carinata</name>
    <name type="common">Ethiopian mustard</name>
    <name type="synonym">Abyssinian cabbage</name>
    <dbReference type="NCBI Taxonomy" id="52824"/>
    <lineage>
        <taxon>Eukaryota</taxon>
        <taxon>Viridiplantae</taxon>
        <taxon>Streptophyta</taxon>
        <taxon>Embryophyta</taxon>
        <taxon>Tracheophyta</taxon>
        <taxon>Spermatophyta</taxon>
        <taxon>Magnoliopsida</taxon>
        <taxon>eudicotyledons</taxon>
        <taxon>Gunneridae</taxon>
        <taxon>Pentapetalae</taxon>
        <taxon>rosids</taxon>
        <taxon>malvids</taxon>
        <taxon>Brassicales</taxon>
        <taxon>Brassicaceae</taxon>
        <taxon>Brassiceae</taxon>
        <taxon>Brassica</taxon>
    </lineage>
</organism>
<evidence type="ECO:0000313" key="1">
    <source>
        <dbReference type="EMBL" id="KAG2238672.1"/>
    </source>
</evidence>
<name>A0A8X7NT93_BRACI</name>
<sequence>MLKTGNVELAEHAAEMAIASDPTDSGSFTLLSNIYASKGMWADAKKDKSHRKANQIYEVLDDLLLQIKWRGIKPDWINEERVSLCVDEVAGDEAKQQ</sequence>
<keyword evidence="2" id="KW-1185">Reference proteome</keyword>
<protein>
    <submittedName>
        <fullName evidence="1">Uncharacterized protein</fullName>
    </submittedName>
</protein>